<dbReference type="PROSITE" id="PS50943">
    <property type="entry name" value="HTH_CROC1"/>
    <property type="match status" value="1"/>
</dbReference>
<dbReference type="InterPro" id="IPR001387">
    <property type="entry name" value="Cro/C1-type_HTH"/>
</dbReference>
<comment type="caution">
    <text evidence="2">The sequence shown here is derived from an EMBL/GenBank/DDBJ whole genome shotgun (WGS) entry which is preliminary data.</text>
</comment>
<evidence type="ECO:0000313" key="3">
    <source>
        <dbReference type="Proteomes" id="UP001194714"/>
    </source>
</evidence>
<feature type="domain" description="HTH cro/C1-type" evidence="1">
    <location>
        <begin position="84"/>
        <end position="105"/>
    </location>
</feature>
<dbReference type="SUPFAM" id="SSF143100">
    <property type="entry name" value="TTHA1013/TTHA0281-like"/>
    <property type="match status" value="1"/>
</dbReference>
<dbReference type="EMBL" id="JAAEJV010000038">
    <property type="protein sequence ID" value="MBF5059753.1"/>
    <property type="molecule type" value="Genomic_DNA"/>
</dbReference>
<gene>
    <name evidence="2" type="ORF">NEPTK9_001270</name>
</gene>
<dbReference type="Gene3D" id="3.30.160.250">
    <property type="match status" value="1"/>
</dbReference>
<protein>
    <recommendedName>
        <fullName evidence="1">HTH cro/C1-type domain-containing protein</fullName>
    </recommendedName>
</protein>
<reference evidence="2 3" key="1">
    <citation type="submission" date="2020-01" db="EMBL/GenBank/DDBJ databases">
        <title>Draft genome sequence of Cand. Neptunochlamydia vexilliferae K9.</title>
        <authorList>
            <person name="Schulz F."/>
            <person name="Koestlbacher S."/>
            <person name="Wascher F."/>
            <person name="Pizzetti I."/>
            <person name="Horn M."/>
        </authorList>
    </citation>
    <scope>NUCLEOTIDE SEQUENCE [LARGE SCALE GENOMIC DNA]</scope>
    <source>
        <strain evidence="2 3">K9</strain>
    </source>
</reference>
<sequence length="140" mass="16194">MHYHFKVHKETRGYWAECVELEGCVTQGNTLKELQSNMEEALNLYLDEPSGSTFLAPLPNDKLDRSKKLVQVAVDPEIAFAFMVRYHRIKRKMTQKQAAKKLGMSNLYSYQRLERKCNATLAVIAKVKNLFPEFSVDFAF</sequence>
<evidence type="ECO:0000313" key="2">
    <source>
        <dbReference type="EMBL" id="MBF5059753.1"/>
    </source>
</evidence>
<organism evidence="2 3">
    <name type="scientific">Candidatus Neptunichlamydia vexilliferae</name>
    <dbReference type="NCBI Taxonomy" id="1651774"/>
    <lineage>
        <taxon>Bacteria</taxon>
        <taxon>Pseudomonadati</taxon>
        <taxon>Chlamydiota</taxon>
        <taxon>Chlamydiia</taxon>
        <taxon>Parachlamydiales</taxon>
        <taxon>Simkaniaceae</taxon>
        <taxon>Candidatus Neptunichlamydia</taxon>
    </lineage>
</organism>
<proteinExistence type="predicted"/>
<dbReference type="InterPro" id="IPR035069">
    <property type="entry name" value="TTHA1013/TTHA0281-like"/>
</dbReference>
<dbReference type="PANTHER" id="PTHR34504:SF2">
    <property type="entry name" value="UPF0150 PROTEIN SSL0259"/>
    <property type="match status" value="1"/>
</dbReference>
<dbReference type="PANTHER" id="PTHR34504">
    <property type="entry name" value="ANTITOXIN HICB"/>
    <property type="match status" value="1"/>
</dbReference>
<dbReference type="RefSeq" id="WP_194848064.1">
    <property type="nucleotide sequence ID" value="NZ_JAAEJV010000038.1"/>
</dbReference>
<keyword evidence="3" id="KW-1185">Reference proteome</keyword>
<dbReference type="InterPro" id="IPR051404">
    <property type="entry name" value="TA_system_antitoxin"/>
</dbReference>
<dbReference type="Proteomes" id="UP001194714">
    <property type="component" value="Unassembled WGS sequence"/>
</dbReference>
<name>A0ABS0B037_9BACT</name>
<dbReference type="CDD" id="cd00093">
    <property type="entry name" value="HTH_XRE"/>
    <property type="match status" value="1"/>
</dbReference>
<accession>A0ABS0B037</accession>
<dbReference type="InterPro" id="IPR010982">
    <property type="entry name" value="Lambda_DNA-bd_dom_sf"/>
</dbReference>
<dbReference type="SUPFAM" id="SSF47413">
    <property type="entry name" value="lambda repressor-like DNA-binding domains"/>
    <property type="match status" value="1"/>
</dbReference>
<evidence type="ECO:0000259" key="1">
    <source>
        <dbReference type="PROSITE" id="PS50943"/>
    </source>
</evidence>